<dbReference type="AlphaFoldDB" id="A0A821YIK5"/>
<gene>
    <name evidence="3" type="ORF">QYT958_LOCUS34533</name>
</gene>
<evidence type="ECO:0000259" key="2">
    <source>
        <dbReference type="Pfam" id="PF09537"/>
    </source>
</evidence>
<organism evidence="3 4">
    <name type="scientific">Rotaria socialis</name>
    <dbReference type="NCBI Taxonomy" id="392032"/>
    <lineage>
        <taxon>Eukaryota</taxon>
        <taxon>Metazoa</taxon>
        <taxon>Spiralia</taxon>
        <taxon>Gnathifera</taxon>
        <taxon>Rotifera</taxon>
        <taxon>Eurotatoria</taxon>
        <taxon>Bdelloidea</taxon>
        <taxon>Philodinida</taxon>
        <taxon>Philodinidae</taxon>
        <taxon>Rotaria</taxon>
    </lineage>
</organism>
<name>A0A821YIK5_9BILA</name>
<evidence type="ECO:0000313" key="3">
    <source>
        <dbReference type="EMBL" id="CAF4963787.1"/>
    </source>
</evidence>
<dbReference type="InterPro" id="IPR019052">
    <property type="entry name" value="DUF2383"/>
</dbReference>
<comment type="caution">
    <text evidence="3">The sequence shown here is derived from an EMBL/GenBank/DDBJ whole genome shotgun (WGS) entry which is preliminary data.</text>
</comment>
<sequence length="303" mass="33555">MTSSNATKSSSPADQADERKKDGDKFHTVLEHLYDSYNGYKACADDCTDSVFQEVSQKIAKIRSDFIGQLSSAIRNELGLEPVTWSSGLGKAHQTWINVKAWSTDGRAGLVNGKIQEILQEQLKAVQEQDAAVCNMVLSNPNMNSETVKHVTSADQHKKAGNKCQTVLEHLYDSYNGYKSCAEDCKDPVLQGVFKTISKIRSDFIGQLSTVIRSELNLEPVTSSSGLSMAHQTWVDIKAWFTDSRSKTSVVAKVHCGEINLIHEYEAALSESKLLDESVRQALQDQLKIIREQDAARGKQQTP</sequence>
<feature type="compositionally biased region" description="Polar residues" evidence="1">
    <location>
        <begin position="1"/>
        <end position="13"/>
    </location>
</feature>
<dbReference type="InterPro" id="IPR012347">
    <property type="entry name" value="Ferritin-like"/>
</dbReference>
<dbReference type="InterPro" id="IPR011971">
    <property type="entry name" value="CHP02284"/>
</dbReference>
<dbReference type="EMBL" id="CAJOBR010024923">
    <property type="protein sequence ID" value="CAF4963787.1"/>
    <property type="molecule type" value="Genomic_DNA"/>
</dbReference>
<protein>
    <recommendedName>
        <fullName evidence="2">DUF2383 domain-containing protein</fullName>
    </recommendedName>
</protein>
<dbReference type="NCBIfam" id="TIGR02284">
    <property type="entry name" value="PA2169 family four-helix-bundle protein"/>
    <property type="match status" value="1"/>
</dbReference>
<reference evidence="3" key="1">
    <citation type="submission" date="2021-02" db="EMBL/GenBank/DDBJ databases">
        <authorList>
            <person name="Nowell W R."/>
        </authorList>
    </citation>
    <scope>NUCLEOTIDE SEQUENCE</scope>
</reference>
<evidence type="ECO:0000313" key="4">
    <source>
        <dbReference type="Proteomes" id="UP000663848"/>
    </source>
</evidence>
<dbReference type="Pfam" id="PF09537">
    <property type="entry name" value="DUF2383"/>
    <property type="match status" value="2"/>
</dbReference>
<dbReference type="Proteomes" id="UP000663848">
    <property type="component" value="Unassembled WGS sequence"/>
</dbReference>
<feature type="region of interest" description="Disordered" evidence="1">
    <location>
        <begin position="1"/>
        <end position="22"/>
    </location>
</feature>
<feature type="domain" description="DUF2383" evidence="2">
    <location>
        <begin position="162"/>
        <end position="270"/>
    </location>
</feature>
<proteinExistence type="predicted"/>
<dbReference type="Gene3D" id="1.20.1260.10">
    <property type="match status" value="2"/>
</dbReference>
<accession>A0A821YIK5</accession>
<evidence type="ECO:0000256" key="1">
    <source>
        <dbReference type="SAM" id="MobiDB-lite"/>
    </source>
</evidence>
<feature type="domain" description="DUF2383" evidence="2">
    <location>
        <begin position="25"/>
        <end position="106"/>
    </location>
</feature>